<evidence type="ECO:0000256" key="5">
    <source>
        <dbReference type="SAM" id="SignalP"/>
    </source>
</evidence>
<protein>
    <submittedName>
        <fullName evidence="8">Transthyretin/hydroxyisourate hydrolase domain-containing protein</fullName>
    </submittedName>
</protein>
<evidence type="ECO:0000256" key="2">
    <source>
        <dbReference type="ARBA" id="ARBA00010112"/>
    </source>
</evidence>
<evidence type="ECO:0000313" key="8">
    <source>
        <dbReference type="WBParaSite" id="TCONS_00002361.p1"/>
    </source>
</evidence>
<name>A0A0K0EQC8_STRER</name>
<dbReference type="WBParaSite" id="TCONS_00002361.p1">
    <property type="protein sequence ID" value="TCONS_00002361.p1"/>
    <property type="gene ID" value="XLOC_002216"/>
</dbReference>
<reference evidence="7" key="1">
    <citation type="submission" date="2015-08" db="UniProtKB">
        <authorList>
            <consortium name="WormBaseParasite"/>
        </authorList>
    </citation>
    <scope>IDENTIFICATION</scope>
</reference>
<sequence>MIFIKFFLLLLFLELHLINGYQGCYKVLGRLKCPTDMYRHRHVKVILMDKDYLPWETDDEMGSNITDCWGNFEVTGCGEDFGGWNHPDPYLHITHRCPEKGHTVSIARRIKIIYLNQTHLPEIIYIDTALLD</sequence>
<dbReference type="InterPro" id="IPR001534">
    <property type="entry name" value="Transthyretin-like"/>
</dbReference>
<dbReference type="Gene3D" id="2.60.40.3330">
    <property type="match status" value="1"/>
</dbReference>
<keyword evidence="3" id="KW-0964">Secreted</keyword>
<dbReference type="WBParaSite" id="SSTP_0001165700.1">
    <property type="protein sequence ID" value="SSTP_0001165700.1"/>
    <property type="gene ID" value="SSTP_0001165700"/>
</dbReference>
<feature type="signal peptide" evidence="5">
    <location>
        <begin position="1"/>
        <end position="20"/>
    </location>
</feature>
<accession>A0A0K0EQC8</accession>
<organism evidence="7">
    <name type="scientific">Strongyloides stercoralis</name>
    <name type="common">Threadworm</name>
    <dbReference type="NCBI Taxonomy" id="6248"/>
    <lineage>
        <taxon>Eukaryota</taxon>
        <taxon>Metazoa</taxon>
        <taxon>Ecdysozoa</taxon>
        <taxon>Nematoda</taxon>
        <taxon>Chromadorea</taxon>
        <taxon>Rhabditida</taxon>
        <taxon>Tylenchina</taxon>
        <taxon>Panagrolaimomorpha</taxon>
        <taxon>Strongyloidoidea</taxon>
        <taxon>Strongyloididae</taxon>
        <taxon>Strongyloides</taxon>
    </lineage>
</organism>
<feature type="chain" id="PRO_5005328436" evidence="5">
    <location>
        <begin position="21"/>
        <end position="132"/>
    </location>
</feature>
<dbReference type="GO" id="GO:0005576">
    <property type="term" value="C:extracellular region"/>
    <property type="evidence" value="ECO:0007669"/>
    <property type="project" value="UniProtKB-SubCell"/>
</dbReference>
<dbReference type="Pfam" id="PF01060">
    <property type="entry name" value="TTR-52"/>
    <property type="match status" value="1"/>
</dbReference>
<dbReference type="InterPro" id="IPR038479">
    <property type="entry name" value="Transthyretin-like_sf"/>
</dbReference>
<dbReference type="PANTHER" id="PTHR21700:SF46">
    <property type="entry name" value="TRANSTHYRETIN-LIKE PROTEIN 52"/>
    <property type="match status" value="1"/>
</dbReference>
<evidence type="ECO:0000313" key="6">
    <source>
        <dbReference type="Proteomes" id="UP000035681"/>
    </source>
</evidence>
<dbReference type="GO" id="GO:0009986">
    <property type="term" value="C:cell surface"/>
    <property type="evidence" value="ECO:0007669"/>
    <property type="project" value="InterPro"/>
</dbReference>
<comment type="similarity">
    <text evidence="2">Belongs to the nematode transthyretin-like family.</text>
</comment>
<evidence type="ECO:0000313" key="7">
    <source>
        <dbReference type="WBParaSite" id="SSTP_0001165700.1"/>
    </source>
</evidence>
<dbReference type="PANTHER" id="PTHR21700">
    <property type="entry name" value="TRANSTHYRETIN-LIKE FAMILY PROTEIN-RELATED"/>
    <property type="match status" value="1"/>
</dbReference>
<comment type="subcellular location">
    <subcellularLocation>
        <location evidence="1">Secreted</location>
    </subcellularLocation>
</comment>
<evidence type="ECO:0000256" key="3">
    <source>
        <dbReference type="ARBA" id="ARBA00022525"/>
    </source>
</evidence>
<evidence type="ECO:0000256" key="1">
    <source>
        <dbReference type="ARBA" id="ARBA00004613"/>
    </source>
</evidence>
<proteinExistence type="inferred from homology"/>
<dbReference type="Proteomes" id="UP000035681">
    <property type="component" value="Unplaced"/>
</dbReference>
<keyword evidence="6" id="KW-1185">Reference proteome</keyword>
<evidence type="ECO:0000256" key="4">
    <source>
        <dbReference type="ARBA" id="ARBA00022729"/>
    </source>
</evidence>
<keyword evidence="4 5" id="KW-0732">Signal</keyword>
<dbReference type="AlphaFoldDB" id="A0A0K0EQC8"/>